<gene>
    <name evidence="2" type="ORF">L210DRAFT_426434</name>
</gene>
<protein>
    <submittedName>
        <fullName evidence="2">Uncharacterized protein</fullName>
    </submittedName>
</protein>
<reference evidence="2" key="2">
    <citation type="journal article" date="2020" name="Nat. Commun.">
        <title>Large-scale genome sequencing of mycorrhizal fungi provides insights into the early evolution of symbiotic traits.</title>
        <authorList>
            <person name="Miyauchi S."/>
            <person name="Kiss E."/>
            <person name="Kuo A."/>
            <person name="Drula E."/>
            <person name="Kohler A."/>
            <person name="Sanchez-Garcia M."/>
            <person name="Morin E."/>
            <person name="Andreopoulos B."/>
            <person name="Barry K.W."/>
            <person name="Bonito G."/>
            <person name="Buee M."/>
            <person name="Carver A."/>
            <person name="Chen C."/>
            <person name="Cichocki N."/>
            <person name="Clum A."/>
            <person name="Culley D."/>
            <person name="Crous P.W."/>
            <person name="Fauchery L."/>
            <person name="Girlanda M."/>
            <person name="Hayes R.D."/>
            <person name="Keri Z."/>
            <person name="LaButti K."/>
            <person name="Lipzen A."/>
            <person name="Lombard V."/>
            <person name="Magnuson J."/>
            <person name="Maillard F."/>
            <person name="Murat C."/>
            <person name="Nolan M."/>
            <person name="Ohm R.A."/>
            <person name="Pangilinan J."/>
            <person name="Pereira M.F."/>
            <person name="Perotto S."/>
            <person name="Peter M."/>
            <person name="Pfister S."/>
            <person name="Riley R."/>
            <person name="Sitrit Y."/>
            <person name="Stielow J.B."/>
            <person name="Szollosi G."/>
            <person name="Zifcakova L."/>
            <person name="Stursova M."/>
            <person name="Spatafora J.W."/>
            <person name="Tedersoo L."/>
            <person name="Vaario L.M."/>
            <person name="Yamada A."/>
            <person name="Yan M."/>
            <person name="Wang P."/>
            <person name="Xu J."/>
            <person name="Bruns T."/>
            <person name="Baldrian P."/>
            <person name="Vilgalys R."/>
            <person name="Dunand C."/>
            <person name="Henrissat B."/>
            <person name="Grigoriev I.V."/>
            <person name="Hibbett D."/>
            <person name="Nagy L.G."/>
            <person name="Martin F.M."/>
        </authorList>
    </citation>
    <scope>NUCLEOTIDE SEQUENCE</scope>
    <source>
        <strain evidence="2">BED1</strain>
    </source>
</reference>
<comment type="caution">
    <text evidence="2">The sequence shown here is derived from an EMBL/GenBank/DDBJ whole genome shotgun (WGS) entry which is preliminary data.</text>
</comment>
<dbReference type="AlphaFoldDB" id="A0AAD4GAY9"/>
<evidence type="ECO:0000256" key="1">
    <source>
        <dbReference type="SAM" id="MobiDB-lite"/>
    </source>
</evidence>
<organism evidence="2 3">
    <name type="scientific">Boletus edulis BED1</name>
    <dbReference type="NCBI Taxonomy" id="1328754"/>
    <lineage>
        <taxon>Eukaryota</taxon>
        <taxon>Fungi</taxon>
        <taxon>Dikarya</taxon>
        <taxon>Basidiomycota</taxon>
        <taxon>Agaricomycotina</taxon>
        <taxon>Agaricomycetes</taxon>
        <taxon>Agaricomycetidae</taxon>
        <taxon>Boletales</taxon>
        <taxon>Boletineae</taxon>
        <taxon>Boletaceae</taxon>
        <taxon>Boletoideae</taxon>
        <taxon>Boletus</taxon>
    </lineage>
</organism>
<feature type="compositionally biased region" description="Basic residues" evidence="1">
    <location>
        <begin position="175"/>
        <end position="191"/>
    </location>
</feature>
<accession>A0AAD4GAY9</accession>
<proteinExistence type="predicted"/>
<sequence>MLAHADPLSGSTKSEIYRACLAAAKQNLFHSLRCYRASLRWGTMPLVSTTATDMLVLGSTPSDEVSVHEIGGQGAFVAKIRVSLWQKRMRAGAVIFVDFITRGRIWRLMFFTPSSSNVVGMWRVAVCLLEHSPPTFVDSILLIDLPPASNPLTSRASDLISLSPPSDDPGNAAAPHRHTNQIPIPRHHKPSKYNSTASIVSPTVL</sequence>
<dbReference type="EMBL" id="WHUW01000029">
    <property type="protein sequence ID" value="KAF8434390.1"/>
    <property type="molecule type" value="Genomic_DNA"/>
</dbReference>
<evidence type="ECO:0000313" key="2">
    <source>
        <dbReference type="EMBL" id="KAF8434390.1"/>
    </source>
</evidence>
<name>A0AAD4GAY9_BOLED</name>
<reference evidence="2" key="1">
    <citation type="submission" date="2019-10" db="EMBL/GenBank/DDBJ databases">
        <authorList>
            <consortium name="DOE Joint Genome Institute"/>
            <person name="Kuo A."/>
            <person name="Miyauchi S."/>
            <person name="Kiss E."/>
            <person name="Drula E."/>
            <person name="Kohler A."/>
            <person name="Sanchez-Garcia M."/>
            <person name="Andreopoulos B."/>
            <person name="Barry K.W."/>
            <person name="Bonito G."/>
            <person name="Buee M."/>
            <person name="Carver A."/>
            <person name="Chen C."/>
            <person name="Cichocki N."/>
            <person name="Clum A."/>
            <person name="Culley D."/>
            <person name="Crous P.W."/>
            <person name="Fauchery L."/>
            <person name="Girlanda M."/>
            <person name="Hayes R."/>
            <person name="Keri Z."/>
            <person name="LaButti K."/>
            <person name="Lipzen A."/>
            <person name="Lombard V."/>
            <person name="Magnuson J."/>
            <person name="Maillard F."/>
            <person name="Morin E."/>
            <person name="Murat C."/>
            <person name="Nolan M."/>
            <person name="Ohm R."/>
            <person name="Pangilinan J."/>
            <person name="Pereira M."/>
            <person name="Perotto S."/>
            <person name="Peter M."/>
            <person name="Riley R."/>
            <person name="Sitrit Y."/>
            <person name="Stielow B."/>
            <person name="Szollosi G."/>
            <person name="Zifcakova L."/>
            <person name="Stursova M."/>
            <person name="Spatafora J.W."/>
            <person name="Tedersoo L."/>
            <person name="Vaario L.-M."/>
            <person name="Yamada A."/>
            <person name="Yan M."/>
            <person name="Wang P."/>
            <person name="Xu J."/>
            <person name="Bruns T."/>
            <person name="Baldrian P."/>
            <person name="Vilgalys R."/>
            <person name="Henrissat B."/>
            <person name="Grigoriev I.V."/>
            <person name="Hibbett D."/>
            <person name="Nagy L.G."/>
            <person name="Martin F.M."/>
        </authorList>
    </citation>
    <scope>NUCLEOTIDE SEQUENCE</scope>
    <source>
        <strain evidence="2">BED1</strain>
    </source>
</reference>
<feature type="compositionally biased region" description="Polar residues" evidence="1">
    <location>
        <begin position="192"/>
        <end position="205"/>
    </location>
</feature>
<feature type="region of interest" description="Disordered" evidence="1">
    <location>
        <begin position="156"/>
        <end position="205"/>
    </location>
</feature>
<keyword evidence="3" id="KW-1185">Reference proteome</keyword>
<evidence type="ECO:0000313" key="3">
    <source>
        <dbReference type="Proteomes" id="UP001194468"/>
    </source>
</evidence>
<dbReference type="Proteomes" id="UP001194468">
    <property type="component" value="Unassembled WGS sequence"/>
</dbReference>
<feature type="compositionally biased region" description="Low complexity" evidence="1">
    <location>
        <begin position="157"/>
        <end position="169"/>
    </location>
</feature>